<dbReference type="PRINTS" id="PR00045">
    <property type="entry name" value="SIGMA54FCT"/>
</dbReference>
<gene>
    <name evidence="9" type="primary">rpoN</name>
    <name evidence="9" type="ORF">D4A81_12755</name>
</gene>
<keyword evidence="7" id="KW-0238">DNA-binding</keyword>
<reference evidence="9 10" key="1">
    <citation type="submission" date="2018-09" db="EMBL/GenBank/DDBJ databases">
        <title>Genome sequencing of Lachnoanaerobaculum umeaense DSM 23576.</title>
        <authorList>
            <person name="Kook J.-K."/>
            <person name="Park S.-N."/>
            <person name="Lim Y.K."/>
        </authorList>
    </citation>
    <scope>NUCLEOTIDE SEQUENCE [LARGE SCALE GENOMIC DNA]</scope>
    <source>
        <strain evidence="10">DSM 23576 \ CCUG 58757</strain>
    </source>
</reference>
<dbReference type="InterPro" id="IPR007634">
    <property type="entry name" value="RNA_pol_sigma_54_DNA-bd"/>
</dbReference>
<dbReference type="NCBIfam" id="TIGR02395">
    <property type="entry name" value="rpoN_sigma"/>
    <property type="match status" value="1"/>
</dbReference>
<evidence type="ECO:0000313" key="10">
    <source>
        <dbReference type="Proteomes" id="UP000265562"/>
    </source>
</evidence>
<dbReference type="GO" id="GO:0016987">
    <property type="term" value="F:sigma factor activity"/>
    <property type="evidence" value="ECO:0007669"/>
    <property type="project" value="UniProtKB-KW"/>
</dbReference>
<dbReference type="RefSeq" id="WP_111525801.1">
    <property type="nucleotide sequence ID" value="NZ_CP032364.1"/>
</dbReference>
<dbReference type="Pfam" id="PF04963">
    <property type="entry name" value="Sigma54_CBD"/>
    <property type="match status" value="1"/>
</dbReference>
<dbReference type="GO" id="GO:0006352">
    <property type="term" value="P:DNA-templated transcription initiation"/>
    <property type="evidence" value="ECO:0007669"/>
    <property type="project" value="InterPro"/>
</dbReference>
<keyword evidence="4" id="KW-0548">Nucleotidyltransferase</keyword>
<evidence type="ECO:0000256" key="2">
    <source>
        <dbReference type="ARBA" id="ARBA00022478"/>
    </source>
</evidence>
<evidence type="ECO:0000256" key="8">
    <source>
        <dbReference type="ARBA" id="ARBA00023163"/>
    </source>
</evidence>
<evidence type="ECO:0000256" key="6">
    <source>
        <dbReference type="ARBA" id="ARBA00023082"/>
    </source>
</evidence>
<dbReference type="KEGG" id="lua:D4A81_12755"/>
<dbReference type="GO" id="GO:0001216">
    <property type="term" value="F:DNA-binding transcription activator activity"/>
    <property type="evidence" value="ECO:0007669"/>
    <property type="project" value="InterPro"/>
</dbReference>
<evidence type="ECO:0000313" key="9">
    <source>
        <dbReference type="EMBL" id="AYB00723.1"/>
    </source>
</evidence>
<dbReference type="PROSITE" id="PS50044">
    <property type="entry name" value="SIGMA54_3"/>
    <property type="match status" value="1"/>
</dbReference>
<dbReference type="GO" id="GO:0000428">
    <property type="term" value="C:DNA-directed RNA polymerase complex"/>
    <property type="evidence" value="ECO:0007669"/>
    <property type="project" value="UniProtKB-KW"/>
</dbReference>
<evidence type="ECO:0000256" key="1">
    <source>
        <dbReference type="ARBA" id="ARBA00008798"/>
    </source>
</evidence>
<evidence type="ECO:0000256" key="4">
    <source>
        <dbReference type="ARBA" id="ARBA00022695"/>
    </source>
</evidence>
<keyword evidence="6" id="KW-0731">Sigma factor</keyword>
<evidence type="ECO:0000256" key="3">
    <source>
        <dbReference type="ARBA" id="ARBA00022679"/>
    </source>
</evidence>
<dbReference type="OrthoDB" id="9814402at2"/>
<proteinExistence type="inferred from homology"/>
<keyword evidence="3" id="KW-0808">Transferase</keyword>
<organism evidence="9 10">
    <name type="scientific">Lachnoanaerobaculum umeaense</name>
    <dbReference type="NCBI Taxonomy" id="617123"/>
    <lineage>
        <taxon>Bacteria</taxon>
        <taxon>Bacillati</taxon>
        <taxon>Bacillota</taxon>
        <taxon>Clostridia</taxon>
        <taxon>Lachnospirales</taxon>
        <taxon>Lachnospiraceae</taxon>
        <taxon>Lachnoanaerobaculum</taxon>
    </lineage>
</organism>
<keyword evidence="8" id="KW-0804">Transcription</keyword>
<comment type="similarity">
    <text evidence="1">Belongs to the sigma-54 factor family.</text>
</comment>
<evidence type="ECO:0000256" key="7">
    <source>
        <dbReference type="ARBA" id="ARBA00023125"/>
    </source>
</evidence>
<evidence type="ECO:0000256" key="5">
    <source>
        <dbReference type="ARBA" id="ARBA00023015"/>
    </source>
</evidence>
<dbReference type="PIRSF" id="PIRSF000774">
    <property type="entry name" value="RpoN"/>
    <property type="match status" value="1"/>
</dbReference>
<name>A0A385Q326_9FIRM</name>
<dbReference type="Pfam" id="PF04552">
    <property type="entry name" value="Sigma54_DBD"/>
    <property type="match status" value="1"/>
</dbReference>
<dbReference type="InterPro" id="IPR000394">
    <property type="entry name" value="RNA_pol_sigma_54"/>
</dbReference>
<dbReference type="Gene3D" id="1.10.10.1330">
    <property type="entry name" value="RNA polymerase sigma-54 factor, core-binding domain"/>
    <property type="match status" value="1"/>
</dbReference>
<dbReference type="GO" id="GO:0003677">
    <property type="term" value="F:DNA binding"/>
    <property type="evidence" value="ECO:0007669"/>
    <property type="project" value="UniProtKB-KW"/>
</dbReference>
<dbReference type="PANTHER" id="PTHR32248">
    <property type="entry name" value="RNA POLYMERASE SIGMA-54 FACTOR"/>
    <property type="match status" value="1"/>
</dbReference>
<dbReference type="Gene3D" id="1.10.10.60">
    <property type="entry name" value="Homeodomain-like"/>
    <property type="match status" value="1"/>
</dbReference>
<protein>
    <submittedName>
        <fullName evidence="9">RNA polymerase sigma-54 factor</fullName>
    </submittedName>
</protein>
<dbReference type="AlphaFoldDB" id="A0A385Q326"/>
<dbReference type="GO" id="GO:0016779">
    <property type="term" value="F:nucleotidyltransferase activity"/>
    <property type="evidence" value="ECO:0007669"/>
    <property type="project" value="UniProtKB-KW"/>
</dbReference>
<dbReference type="EMBL" id="CP032364">
    <property type="protein sequence ID" value="AYB00723.1"/>
    <property type="molecule type" value="Genomic_DNA"/>
</dbReference>
<accession>A0A385Q326</accession>
<dbReference type="InterPro" id="IPR007046">
    <property type="entry name" value="RNA_pol_sigma_54_core-bd"/>
</dbReference>
<keyword evidence="2" id="KW-0240">DNA-directed RNA polymerase</keyword>
<keyword evidence="5" id="KW-0805">Transcription regulation</keyword>
<dbReference type="InterPro" id="IPR038709">
    <property type="entry name" value="RpoN_core-bd_sf"/>
</dbReference>
<dbReference type="PANTHER" id="PTHR32248:SF4">
    <property type="entry name" value="RNA POLYMERASE SIGMA-54 FACTOR"/>
    <property type="match status" value="1"/>
</dbReference>
<keyword evidence="10" id="KW-1185">Reference proteome</keyword>
<dbReference type="Proteomes" id="UP000265562">
    <property type="component" value="Chromosome"/>
</dbReference>
<sequence length="447" mass="52020">MDTTLRQTLEHKISQKMIQSVNILQMNSQELNDYIKQISLENPFIDVNDEFEYRKNEDAIKISEHNISSFELQNVDYSLSSDENSFENIYVPQEETLCENLLSQLLCGDYTKEEREIFFYIATSLDNNGYFPGGICELMEVFNINYEKAKYCLNIMKSLDPKGVCAENLIECLKLQLDERDNYHIEYEIVSFYLDLLGKNNLRKISELLKADIKSVLKAKNNISKLNPKPSQGFSERSILKYITPDIVIVKFKDHFNIVSNNFNTLNINFDYISTLKDNSFDKTLLNYIDKKLDELETLQNSICMRNNTLLKLSEYILELQKDFFLYGKGNLKPCKMKDAAKSLELSESTICRAVNGKYLQCCHGLFPLGYFFSKSSYKINKNESTTIDNIKSIIKNIIDTENKNKPFSDQKITELLHSRDINISRRTVAQYRDSLSIPDCRIRKLY</sequence>
<dbReference type="Pfam" id="PF00309">
    <property type="entry name" value="Sigma54_AID"/>
    <property type="match status" value="1"/>
</dbReference>